<dbReference type="InterPro" id="IPR008030">
    <property type="entry name" value="NmrA-like"/>
</dbReference>
<keyword evidence="2" id="KW-0602">Photosynthesis</keyword>
<accession>A0A7S3A7Q1</accession>
<name>A0A7S3A7Q1_9RHOD</name>
<dbReference type="PANTHER" id="PTHR47128">
    <property type="match status" value="1"/>
</dbReference>
<dbReference type="InterPro" id="IPR036291">
    <property type="entry name" value="NAD(P)-bd_dom_sf"/>
</dbReference>
<dbReference type="GO" id="GO:0009523">
    <property type="term" value="C:photosystem II"/>
    <property type="evidence" value="ECO:0007669"/>
    <property type="project" value="UniProtKB-KW"/>
</dbReference>
<dbReference type="EMBL" id="HBHW01041852">
    <property type="protein sequence ID" value="CAE0064184.1"/>
    <property type="molecule type" value="Transcribed_RNA"/>
</dbReference>
<keyword evidence="3" id="KW-0934">Plastid</keyword>
<evidence type="ECO:0000313" key="6">
    <source>
        <dbReference type="EMBL" id="CAE0064184.1"/>
    </source>
</evidence>
<dbReference type="GO" id="GO:0015979">
    <property type="term" value="P:photosynthesis"/>
    <property type="evidence" value="ECO:0007669"/>
    <property type="project" value="UniProtKB-KW"/>
</dbReference>
<keyword evidence="4" id="KW-0604">Photosystem II</keyword>
<dbReference type="GO" id="GO:0009536">
    <property type="term" value="C:plastid"/>
    <property type="evidence" value="ECO:0007669"/>
    <property type="project" value="UniProtKB-SubCell"/>
</dbReference>
<gene>
    <name evidence="6" type="ORF">RMAR00112_LOCUS32256</name>
</gene>
<proteinExistence type="predicted"/>
<evidence type="ECO:0000259" key="5">
    <source>
        <dbReference type="Pfam" id="PF05368"/>
    </source>
</evidence>
<evidence type="ECO:0000256" key="4">
    <source>
        <dbReference type="ARBA" id="ARBA00023276"/>
    </source>
</evidence>
<organism evidence="6">
    <name type="scientific">Rhodosorus marinus</name>
    <dbReference type="NCBI Taxonomy" id="101924"/>
    <lineage>
        <taxon>Eukaryota</taxon>
        <taxon>Rhodophyta</taxon>
        <taxon>Stylonematophyceae</taxon>
        <taxon>Stylonematales</taxon>
        <taxon>Stylonemataceae</taxon>
        <taxon>Rhodosorus</taxon>
    </lineage>
</organism>
<dbReference type="Pfam" id="PF05368">
    <property type="entry name" value="NmrA"/>
    <property type="match status" value="1"/>
</dbReference>
<dbReference type="PANTHER" id="PTHR47128:SF2">
    <property type="entry name" value="PROTEIN HIGH CHLOROPHYLL FLUORESCENCE PHENOTYPE 244, CHLOROPLASTIC"/>
    <property type="match status" value="1"/>
</dbReference>
<comment type="subcellular location">
    <subcellularLocation>
        <location evidence="1">Plastid</location>
    </subcellularLocation>
</comment>
<evidence type="ECO:0000256" key="1">
    <source>
        <dbReference type="ARBA" id="ARBA00004474"/>
    </source>
</evidence>
<dbReference type="SUPFAM" id="SSF51735">
    <property type="entry name" value="NAD(P)-binding Rossmann-fold domains"/>
    <property type="match status" value="1"/>
</dbReference>
<sequence>MSLLVVGATGTLGRQIVRRALDEGYSVKCMVRNLRRAAFLKEWGAELVYGDLSIPETIPFALQGISAVIDASTARSLDQVPANQIDLYGKKALIDAAKIAKVKRFVFFSILRSQKHDKVHFMRLKNQTEVYLEQSNLPYTIFYMSGFFQGLISQFAVPVLDNKSVWITGEATPIAYINTQDAAKIVVKSIALPCTEYAKLPIVGNKTWTSEEIIRVCETLSGQKSNITRVPIALLKLLEKILNSFLWGSNIADRLAFAAVLTQGESFSEPMDRVYEISQVQQADMLSLEKYLQEYFSKILKKIKELNASQSTKIQDSSF</sequence>
<evidence type="ECO:0000256" key="3">
    <source>
        <dbReference type="ARBA" id="ARBA00022640"/>
    </source>
</evidence>
<protein>
    <recommendedName>
        <fullName evidence="5">NmrA-like domain-containing protein</fullName>
    </recommendedName>
</protein>
<feature type="domain" description="NmrA-like" evidence="5">
    <location>
        <begin position="3"/>
        <end position="288"/>
    </location>
</feature>
<dbReference type="InterPro" id="IPR044256">
    <property type="entry name" value="HCF244-like"/>
</dbReference>
<dbReference type="Gene3D" id="3.40.50.720">
    <property type="entry name" value="NAD(P)-binding Rossmann-like Domain"/>
    <property type="match status" value="1"/>
</dbReference>
<evidence type="ECO:0000256" key="2">
    <source>
        <dbReference type="ARBA" id="ARBA00022531"/>
    </source>
</evidence>
<reference evidence="6" key="1">
    <citation type="submission" date="2021-01" db="EMBL/GenBank/DDBJ databases">
        <authorList>
            <person name="Corre E."/>
            <person name="Pelletier E."/>
            <person name="Niang G."/>
            <person name="Scheremetjew M."/>
            <person name="Finn R."/>
            <person name="Kale V."/>
            <person name="Holt S."/>
            <person name="Cochrane G."/>
            <person name="Meng A."/>
            <person name="Brown T."/>
            <person name="Cohen L."/>
        </authorList>
    </citation>
    <scope>NUCLEOTIDE SEQUENCE</scope>
    <source>
        <strain evidence="6">CCMP 769</strain>
    </source>
</reference>
<dbReference type="AlphaFoldDB" id="A0A7S3A7Q1"/>
<dbReference type="CDD" id="cd05243">
    <property type="entry name" value="SDR_a5"/>
    <property type="match status" value="1"/>
</dbReference>